<dbReference type="InterPro" id="IPR052025">
    <property type="entry name" value="Xyloglucanase_GH74"/>
</dbReference>
<proteinExistence type="predicted"/>
<dbReference type="SUPFAM" id="SSF110296">
    <property type="entry name" value="Oligoxyloglucan reducing end-specific cellobiohydrolase"/>
    <property type="match status" value="2"/>
</dbReference>
<gene>
    <name evidence="1" type="ORF">A3J65_00765</name>
</gene>
<name>A0A1G1YJ06_9BACT</name>
<dbReference type="InterPro" id="IPR015943">
    <property type="entry name" value="WD40/YVTN_repeat-like_dom_sf"/>
</dbReference>
<organism evidence="1 2">
    <name type="scientific">Candidatus Buchananbacteria bacterium RIFCSPHIGHO2_02_FULL_45_11b</name>
    <dbReference type="NCBI Taxonomy" id="1797541"/>
    <lineage>
        <taxon>Bacteria</taxon>
        <taxon>Candidatus Buchananiibacteriota</taxon>
    </lineage>
</organism>
<dbReference type="EMBL" id="MHIK01000013">
    <property type="protein sequence ID" value="OGY52313.1"/>
    <property type="molecule type" value="Genomic_DNA"/>
</dbReference>
<dbReference type="PROSITE" id="PS51257">
    <property type="entry name" value="PROKAR_LIPOPROTEIN"/>
    <property type="match status" value="1"/>
</dbReference>
<dbReference type="GO" id="GO:0010411">
    <property type="term" value="P:xyloglucan metabolic process"/>
    <property type="evidence" value="ECO:0007669"/>
    <property type="project" value="TreeGrafter"/>
</dbReference>
<protein>
    <recommendedName>
        <fullName evidence="3">Photosynthesis system II assembly factor Ycf48/Hcf136-like domain-containing protein</fullName>
    </recommendedName>
</protein>
<sequence length="350" mass="37181">MPRKTKIFSLLILVGLLSAGCVFQLGGGGGPVVAGVFKSFDKGETWAAKNLFLHSGGLGSIEGVNVLGLSFDPQDSRALYLNADGAGLLFSYDGADSWQKANPVGNGKIEAAAVDPRDKCVIYATYGNTVLKTIDCSRNWVEIYLDAKAATALAIDPSNNYVVFAGNDGGDLVKSENGGGNWQVVNRFGGRIAKILISPASPKIVYLATKNKGLFKSQDSGATWNNINDGLKPYSGALEYKNLIFDLSLPDSLLLVSKYGLLKSNDGGASWQPIKLITPPTMTDISAVAMNPKDNKEIYYATQSTFYKTTDGGLNWVTKRLPTTAAAAALLVDPNNPGVIYLGLANPSKK</sequence>
<evidence type="ECO:0000313" key="1">
    <source>
        <dbReference type="EMBL" id="OGY52313.1"/>
    </source>
</evidence>
<accession>A0A1G1YJ06</accession>
<evidence type="ECO:0008006" key="3">
    <source>
        <dbReference type="Google" id="ProtNLM"/>
    </source>
</evidence>
<dbReference type="AlphaFoldDB" id="A0A1G1YJ06"/>
<dbReference type="PANTHER" id="PTHR43739:SF5">
    <property type="entry name" value="EXO-ALPHA-SIALIDASE"/>
    <property type="match status" value="1"/>
</dbReference>
<comment type="caution">
    <text evidence="1">The sequence shown here is derived from an EMBL/GenBank/DDBJ whole genome shotgun (WGS) entry which is preliminary data.</text>
</comment>
<dbReference type="Gene3D" id="2.130.10.10">
    <property type="entry name" value="YVTN repeat-like/Quinoprotein amine dehydrogenase"/>
    <property type="match status" value="2"/>
</dbReference>
<evidence type="ECO:0000313" key="2">
    <source>
        <dbReference type="Proteomes" id="UP000178501"/>
    </source>
</evidence>
<reference evidence="1 2" key="1">
    <citation type="journal article" date="2016" name="Nat. Commun.">
        <title>Thousands of microbial genomes shed light on interconnected biogeochemical processes in an aquifer system.</title>
        <authorList>
            <person name="Anantharaman K."/>
            <person name="Brown C.T."/>
            <person name="Hug L.A."/>
            <person name="Sharon I."/>
            <person name="Castelle C.J."/>
            <person name="Probst A.J."/>
            <person name="Thomas B.C."/>
            <person name="Singh A."/>
            <person name="Wilkins M.J."/>
            <person name="Karaoz U."/>
            <person name="Brodie E.L."/>
            <person name="Williams K.H."/>
            <person name="Hubbard S.S."/>
            <person name="Banfield J.F."/>
        </authorList>
    </citation>
    <scope>NUCLEOTIDE SEQUENCE [LARGE SCALE GENOMIC DNA]</scope>
</reference>
<dbReference type="Proteomes" id="UP000178501">
    <property type="component" value="Unassembled WGS sequence"/>
</dbReference>
<dbReference type="PANTHER" id="PTHR43739">
    <property type="entry name" value="XYLOGLUCANASE (EUROFUNG)"/>
    <property type="match status" value="1"/>
</dbReference>